<dbReference type="PANTHER" id="PTHR23517">
    <property type="entry name" value="RESISTANCE PROTEIN MDTM, PUTATIVE-RELATED-RELATED"/>
    <property type="match status" value="1"/>
</dbReference>
<dbReference type="GO" id="GO:0022857">
    <property type="term" value="F:transmembrane transporter activity"/>
    <property type="evidence" value="ECO:0007669"/>
    <property type="project" value="InterPro"/>
</dbReference>
<evidence type="ECO:0000313" key="9">
    <source>
        <dbReference type="Proteomes" id="UP000193834"/>
    </source>
</evidence>
<evidence type="ECO:0000313" key="8">
    <source>
        <dbReference type="EMBL" id="SMG37588.1"/>
    </source>
</evidence>
<dbReference type="SUPFAM" id="SSF103473">
    <property type="entry name" value="MFS general substrate transporter"/>
    <property type="match status" value="1"/>
</dbReference>
<accession>A0A1X7K958</accession>
<keyword evidence="3" id="KW-1003">Cell membrane</keyword>
<dbReference type="GO" id="GO:0005886">
    <property type="term" value="C:plasma membrane"/>
    <property type="evidence" value="ECO:0007669"/>
    <property type="project" value="UniProtKB-SubCell"/>
</dbReference>
<organism evidence="8 9">
    <name type="scientific">Paenibacillus aquistagni</name>
    <dbReference type="NCBI Taxonomy" id="1852522"/>
    <lineage>
        <taxon>Bacteria</taxon>
        <taxon>Bacillati</taxon>
        <taxon>Bacillota</taxon>
        <taxon>Bacilli</taxon>
        <taxon>Bacillales</taxon>
        <taxon>Paenibacillaceae</taxon>
        <taxon>Paenibacillus</taxon>
    </lineage>
</organism>
<dbReference type="EMBL" id="FXAZ01000002">
    <property type="protein sequence ID" value="SMG37588.1"/>
    <property type="molecule type" value="Genomic_DNA"/>
</dbReference>
<sequence length="424" mass="46848">MSHSTWNIFRSRTKEMNVFIWASMINSAGAALMWPLTTIFVHQQLGRSLSEAGFVIMIQMMGGVLGQFAGGSLYYRLGVRKLLIGALAITAVLQASLVVTAYTSWWGYIVTMGLIGFTNNMSQPAIQSFIGFRWADQRDDLFNAVYVANNIGVALGTALSGVLADISFNLTFLLNAGTSGAFSIFFYYYLRQMKDSMGAVVQTKEESAAAREQQEHIPTRGALPTLTLWDQLRQVRLYLFLSIGAMFIWLANSMWGAGVAPHITDQGMQMKMYSWLWTLNGIFIFLGQPITEWMKRTISKQATSQLSWSALLYGAAYVWIFFMPNYAGFMVAMIIATLGEMLVSPAVPAFLAAHTGRQAPFYMGVAGGISSVGRMMGPFFLGMAYDIGGLHSVVKMSIIISIAAVASFLLHSYLQKNMKMEKTT</sequence>
<dbReference type="Pfam" id="PF07690">
    <property type="entry name" value="MFS_1"/>
    <property type="match status" value="1"/>
</dbReference>
<keyword evidence="9" id="KW-1185">Reference proteome</keyword>
<evidence type="ECO:0000256" key="6">
    <source>
        <dbReference type="ARBA" id="ARBA00023136"/>
    </source>
</evidence>
<dbReference type="RefSeq" id="WP_085494425.1">
    <property type="nucleotide sequence ID" value="NZ_FXAZ01000002.1"/>
</dbReference>
<evidence type="ECO:0000259" key="7">
    <source>
        <dbReference type="PROSITE" id="PS50850"/>
    </source>
</evidence>
<evidence type="ECO:0000256" key="4">
    <source>
        <dbReference type="ARBA" id="ARBA00022692"/>
    </source>
</evidence>
<dbReference type="InterPro" id="IPR011701">
    <property type="entry name" value="MFS"/>
</dbReference>
<dbReference type="PROSITE" id="PS50850">
    <property type="entry name" value="MFS"/>
    <property type="match status" value="1"/>
</dbReference>
<dbReference type="InterPro" id="IPR036259">
    <property type="entry name" value="MFS_trans_sf"/>
</dbReference>
<name>A0A1X7K958_9BACL</name>
<protein>
    <submittedName>
        <fullName evidence="8">Predicted arabinose efflux permease, MFS family</fullName>
    </submittedName>
</protein>
<evidence type="ECO:0000256" key="3">
    <source>
        <dbReference type="ARBA" id="ARBA00022475"/>
    </source>
</evidence>
<evidence type="ECO:0000256" key="2">
    <source>
        <dbReference type="ARBA" id="ARBA00022448"/>
    </source>
</evidence>
<proteinExistence type="predicted"/>
<gene>
    <name evidence="8" type="ORF">SAMN06295960_2238</name>
</gene>
<keyword evidence="4" id="KW-0812">Transmembrane</keyword>
<dbReference type="InterPro" id="IPR020846">
    <property type="entry name" value="MFS_dom"/>
</dbReference>
<dbReference type="AlphaFoldDB" id="A0A1X7K958"/>
<dbReference type="Gene3D" id="1.20.1250.20">
    <property type="entry name" value="MFS general substrate transporter like domains"/>
    <property type="match status" value="2"/>
</dbReference>
<dbReference type="OrthoDB" id="3268460at2"/>
<keyword evidence="5" id="KW-1133">Transmembrane helix</keyword>
<dbReference type="PANTHER" id="PTHR23517:SF10">
    <property type="entry name" value="MAJOR FACILITATOR SUPERFAMILY (MFS) PROFILE DOMAIN-CONTAINING PROTEIN"/>
    <property type="match status" value="1"/>
</dbReference>
<dbReference type="Proteomes" id="UP000193834">
    <property type="component" value="Unassembled WGS sequence"/>
</dbReference>
<evidence type="ECO:0000256" key="5">
    <source>
        <dbReference type="ARBA" id="ARBA00022989"/>
    </source>
</evidence>
<dbReference type="STRING" id="1852522.SAMN06295960_2238"/>
<dbReference type="InterPro" id="IPR050171">
    <property type="entry name" value="MFS_Transporters"/>
</dbReference>
<feature type="domain" description="Major facilitator superfamily (MFS) profile" evidence="7">
    <location>
        <begin position="15"/>
        <end position="419"/>
    </location>
</feature>
<comment type="subcellular location">
    <subcellularLocation>
        <location evidence="1">Cell membrane</location>
        <topology evidence="1">Multi-pass membrane protein</topology>
    </subcellularLocation>
</comment>
<keyword evidence="2" id="KW-0813">Transport</keyword>
<reference evidence="8 9" key="1">
    <citation type="submission" date="2017-04" db="EMBL/GenBank/DDBJ databases">
        <authorList>
            <person name="Afonso C.L."/>
            <person name="Miller P.J."/>
            <person name="Scott M.A."/>
            <person name="Spackman E."/>
            <person name="Goraichik I."/>
            <person name="Dimitrov K.M."/>
            <person name="Suarez D.L."/>
            <person name="Swayne D.E."/>
        </authorList>
    </citation>
    <scope>NUCLEOTIDE SEQUENCE [LARGE SCALE GENOMIC DNA]</scope>
    <source>
        <strain evidence="8 9">11</strain>
    </source>
</reference>
<evidence type="ECO:0000256" key="1">
    <source>
        <dbReference type="ARBA" id="ARBA00004651"/>
    </source>
</evidence>
<keyword evidence="6" id="KW-0472">Membrane</keyword>